<dbReference type="SMART" id="SM00065">
    <property type="entry name" value="GAF"/>
    <property type="match status" value="1"/>
</dbReference>
<dbReference type="Pfam" id="PF01590">
    <property type="entry name" value="GAF"/>
    <property type="match status" value="1"/>
</dbReference>
<reference evidence="2" key="1">
    <citation type="submission" date="2020-03" db="EMBL/GenBank/DDBJ databases">
        <title>Solimonas marina sp. nov., isolated from deep seawater of the Pacific Ocean.</title>
        <authorList>
            <person name="Liu X."/>
            <person name="Lai Q."/>
            <person name="Sun F."/>
            <person name="Gai Y."/>
            <person name="Li G."/>
            <person name="Shao Z."/>
        </authorList>
    </citation>
    <scope>NUCLEOTIDE SEQUENCE</scope>
    <source>
        <strain evidence="2">C16B3</strain>
    </source>
</reference>
<dbReference type="PROSITE" id="PS50883">
    <property type="entry name" value="EAL"/>
    <property type="match status" value="1"/>
</dbReference>
<proteinExistence type="predicted"/>
<dbReference type="InterPro" id="IPR043128">
    <property type="entry name" value="Rev_trsase/Diguanyl_cyclase"/>
</dbReference>
<dbReference type="GO" id="GO:0071111">
    <property type="term" value="F:cyclic-guanylate-specific phosphodiesterase activity"/>
    <property type="evidence" value="ECO:0007669"/>
    <property type="project" value="InterPro"/>
</dbReference>
<sequence length="679" mass="74994">MAAAGGGWSAVAGFRKRRVVNSGLNVRRPGRGRLAFVFDERAISPHPGAGPGACHVEKEFCGWAEGVVSMMHSKREVVNEAYERERLIVLRRLGLLDTGPEESFDRMTALAAKIFGVPIAAISLIDEHRQWFKSRVGFDVEETPRSVAFCAHVIGPGDAETLVVPDASRDPRFADNELVTAEQGLRFYAGAPLVTDHGYKIGSLCIADHTPRQFTAEDVIRLEGLAELVVEQIECRRRMAFTDVGTGLPNVYQLHDDLQKLADAKPMLDTSVVLIEPLEPSGLPMLLRAQGAEEIDRNVLIFAGRVAALAPGLRVYRVGLTRLVLVRSAVPEPDMQFWLTELEQGLCEPLMFTQGSIRMSPHFGIARLRSGPDAGSLAVREALAAAQDAMERHRPWARFDAAHEATRQRPFELRRSLRSALAAHEEQFSLEFRPRLDLQREVCDAVEARVVWRHPRLGRIDEDELLQAADRVRVRAQLTTWTVSEAVRQLAIWRECGLQLRVAINLSSADFRDGMLADRLLTMFALRGAEPRHFEFELSELTFSSDPDGIEPQLRALRRAGCAIVVDNFGTAAHLFALLPRIPAATVKVGAMFVHSIAAKDPLMQRLPRAVVSYAHDSGYRVLADGVSDQRTLEALRELGCEGVQGDMVAPALPGEAILDWLSVRDAGRCGEGMTDDIG</sequence>
<dbReference type="InterPro" id="IPR029016">
    <property type="entry name" value="GAF-like_dom_sf"/>
</dbReference>
<keyword evidence="3" id="KW-1185">Reference proteome</keyword>
<evidence type="ECO:0000313" key="2">
    <source>
        <dbReference type="EMBL" id="NKF22267.1"/>
    </source>
</evidence>
<dbReference type="InterPro" id="IPR001633">
    <property type="entry name" value="EAL_dom"/>
</dbReference>
<dbReference type="SUPFAM" id="SSF55781">
    <property type="entry name" value="GAF domain-like"/>
    <property type="match status" value="1"/>
</dbReference>
<dbReference type="SMART" id="SM00052">
    <property type="entry name" value="EAL"/>
    <property type="match status" value="1"/>
</dbReference>
<feature type="domain" description="EAL" evidence="1">
    <location>
        <begin position="410"/>
        <end position="666"/>
    </location>
</feature>
<name>A0A970B4F1_9GAMM</name>
<gene>
    <name evidence="2" type="ORF">G7Y82_08045</name>
</gene>
<dbReference type="Gene3D" id="3.30.450.40">
    <property type="match status" value="1"/>
</dbReference>
<dbReference type="InterPro" id="IPR035919">
    <property type="entry name" value="EAL_sf"/>
</dbReference>
<organism evidence="2 3">
    <name type="scientific">Solimonas marina</name>
    <dbReference type="NCBI Taxonomy" id="2714601"/>
    <lineage>
        <taxon>Bacteria</taxon>
        <taxon>Pseudomonadati</taxon>
        <taxon>Pseudomonadota</taxon>
        <taxon>Gammaproteobacteria</taxon>
        <taxon>Nevskiales</taxon>
        <taxon>Nevskiaceae</taxon>
        <taxon>Solimonas</taxon>
    </lineage>
</organism>
<dbReference type="EMBL" id="JAAVXB010000003">
    <property type="protein sequence ID" value="NKF22267.1"/>
    <property type="molecule type" value="Genomic_DNA"/>
</dbReference>
<dbReference type="InterPro" id="IPR003018">
    <property type="entry name" value="GAF"/>
</dbReference>
<dbReference type="Pfam" id="PF00563">
    <property type="entry name" value="EAL"/>
    <property type="match status" value="1"/>
</dbReference>
<evidence type="ECO:0000259" key="1">
    <source>
        <dbReference type="PROSITE" id="PS50883"/>
    </source>
</evidence>
<dbReference type="Gene3D" id="3.30.70.270">
    <property type="match status" value="1"/>
</dbReference>
<accession>A0A970B4F1</accession>
<dbReference type="AlphaFoldDB" id="A0A970B4F1"/>
<dbReference type="RefSeq" id="WP_168147501.1">
    <property type="nucleotide sequence ID" value="NZ_JAAVXB010000003.1"/>
</dbReference>
<dbReference type="PANTHER" id="PTHR33121">
    <property type="entry name" value="CYCLIC DI-GMP PHOSPHODIESTERASE PDEF"/>
    <property type="match status" value="1"/>
</dbReference>
<dbReference type="PANTHER" id="PTHR33121:SF19">
    <property type="entry name" value="CYCLIC DI-GMP PHOSPHODIESTERASE PA2567"/>
    <property type="match status" value="1"/>
</dbReference>
<dbReference type="InterPro" id="IPR050706">
    <property type="entry name" value="Cyclic-di-GMP_PDE-like"/>
</dbReference>
<dbReference type="Gene3D" id="3.20.20.450">
    <property type="entry name" value="EAL domain"/>
    <property type="match status" value="1"/>
</dbReference>
<evidence type="ECO:0000313" key="3">
    <source>
        <dbReference type="Proteomes" id="UP000653472"/>
    </source>
</evidence>
<comment type="caution">
    <text evidence="2">The sequence shown here is derived from an EMBL/GenBank/DDBJ whole genome shotgun (WGS) entry which is preliminary data.</text>
</comment>
<dbReference type="Proteomes" id="UP000653472">
    <property type="component" value="Unassembled WGS sequence"/>
</dbReference>
<dbReference type="SUPFAM" id="SSF141868">
    <property type="entry name" value="EAL domain-like"/>
    <property type="match status" value="1"/>
</dbReference>
<dbReference type="CDD" id="cd01948">
    <property type="entry name" value="EAL"/>
    <property type="match status" value="1"/>
</dbReference>
<protein>
    <submittedName>
        <fullName evidence="2">Sensor domain-containing phosphodiesterase</fullName>
    </submittedName>
</protein>